<dbReference type="Pfam" id="PF13772">
    <property type="entry name" value="AIG2_2"/>
    <property type="match status" value="1"/>
</dbReference>
<protein>
    <submittedName>
        <fullName evidence="4">Gamma-glutamylcyclotransferase</fullName>
    </submittedName>
</protein>
<feature type="binding site" evidence="3">
    <location>
        <position position="123"/>
    </location>
    <ligand>
        <name>substrate</name>
    </ligand>
</feature>
<dbReference type="SUPFAM" id="SSF110857">
    <property type="entry name" value="Gamma-glutamyl cyclotransferase-like"/>
    <property type="match status" value="1"/>
</dbReference>
<dbReference type="GO" id="GO:0003839">
    <property type="term" value="F:gamma-glutamylcyclotransferase activity"/>
    <property type="evidence" value="ECO:0007669"/>
    <property type="project" value="InterPro"/>
</dbReference>
<evidence type="ECO:0000313" key="5">
    <source>
        <dbReference type="Proteomes" id="UP000530514"/>
    </source>
</evidence>
<proteinExistence type="predicted"/>
<dbReference type="GO" id="GO:0016740">
    <property type="term" value="F:transferase activity"/>
    <property type="evidence" value="ECO:0007669"/>
    <property type="project" value="UniProtKB-KW"/>
</dbReference>
<keyword evidence="1" id="KW-0456">Lyase</keyword>
<keyword evidence="4" id="KW-0808">Transferase</keyword>
<dbReference type="InterPro" id="IPR017939">
    <property type="entry name" value="G-Glutamylcylcotransferase"/>
</dbReference>
<keyword evidence="5" id="KW-1185">Reference proteome</keyword>
<sequence length="160" mass="18199">MIYYFAYGSCMDEQSFAQTVGKDHYEVAGAAVLKDYQLVFSAFSKKRNGGVADLVFAPGEEVEGVLYRITPEALEPLDEREGVPSGKYKRMDVHVCFQEQLVRAMTYTIVNKEQEEIKPSKEYLQLIYNGASRFLSDAYRTRLAGEWSSKFGISDFLQET</sequence>
<dbReference type="Proteomes" id="UP000530514">
    <property type="component" value="Unassembled WGS sequence"/>
</dbReference>
<evidence type="ECO:0000256" key="2">
    <source>
        <dbReference type="PIRSR" id="PIRSR617939-1"/>
    </source>
</evidence>
<dbReference type="RefSeq" id="WP_052154189.1">
    <property type="nucleotide sequence ID" value="NZ_JACEIP010000002.1"/>
</dbReference>
<evidence type="ECO:0000313" key="4">
    <source>
        <dbReference type="EMBL" id="MBA4541705.1"/>
    </source>
</evidence>
<reference evidence="4 5" key="1">
    <citation type="submission" date="2020-07" db="EMBL/GenBank/DDBJ databases">
        <authorList>
            <person name="Feng H."/>
        </authorList>
    </citation>
    <scope>NUCLEOTIDE SEQUENCE [LARGE SCALE GENOMIC DNA]</scope>
    <source>
        <strain evidence="5">s-11</strain>
    </source>
</reference>
<gene>
    <name evidence="4" type="ORF">H1164_02155</name>
</gene>
<accession>A0A7W1X7W5</accession>
<feature type="binding site" evidence="3">
    <location>
        <begin position="4"/>
        <end position="9"/>
    </location>
    <ligand>
        <name>substrate</name>
    </ligand>
</feature>
<organism evidence="4 5">
    <name type="scientific">Thermoactinomyces daqus</name>
    <dbReference type="NCBI Taxonomy" id="1329516"/>
    <lineage>
        <taxon>Bacteria</taxon>
        <taxon>Bacillati</taxon>
        <taxon>Bacillota</taxon>
        <taxon>Bacilli</taxon>
        <taxon>Bacillales</taxon>
        <taxon>Thermoactinomycetaceae</taxon>
        <taxon>Thermoactinomyces</taxon>
    </lineage>
</organism>
<feature type="active site" description="Proton acceptor" evidence="2">
    <location>
        <position position="81"/>
    </location>
</feature>
<dbReference type="InterPro" id="IPR036568">
    <property type="entry name" value="GGCT-like_sf"/>
</dbReference>
<dbReference type="InterPro" id="IPR013024">
    <property type="entry name" value="GGCT-like"/>
</dbReference>
<evidence type="ECO:0000256" key="1">
    <source>
        <dbReference type="ARBA" id="ARBA00023239"/>
    </source>
</evidence>
<dbReference type="PANTHER" id="PTHR12935:SF0">
    <property type="entry name" value="GAMMA-GLUTAMYLCYCLOTRANSFERASE"/>
    <property type="match status" value="1"/>
</dbReference>
<dbReference type="EMBL" id="JACEIP010000002">
    <property type="protein sequence ID" value="MBA4541705.1"/>
    <property type="molecule type" value="Genomic_DNA"/>
</dbReference>
<dbReference type="OrthoDB" id="8538589at2"/>
<dbReference type="CDD" id="cd06661">
    <property type="entry name" value="GGCT_like"/>
    <property type="match status" value="1"/>
</dbReference>
<dbReference type="PANTHER" id="PTHR12935">
    <property type="entry name" value="GAMMA-GLUTAMYLCYCLOTRANSFERASE"/>
    <property type="match status" value="1"/>
</dbReference>
<evidence type="ECO:0000256" key="3">
    <source>
        <dbReference type="PIRSR" id="PIRSR617939-2"/>
    </source>
</evidence>
<comment type="caution">
    <text evidence="4">The sequence shown here is derived from an EMBL/GenBank/DDBJ whole genome shotgun (WGS) entry which is preliminary data.</text>
</comment>
<dbReference type="AlphaFoldDB" id="A0A7W1X7W5"/>
<dbReference type="Gene3D" id="3.10.490.10">
    <property type="entry name" value="Gamma-glutamyl cyclotransferase-like"/>
    <property type="match status" value="1"/>
</dbReference>
<name>A0A7W1X7W5_9BACL</name>